<proteinExistence type="predicted"/>
<gene>
    <name evidence="1" type="ORF">AVDCRST_MAG96-1674</name>
</gene>
<dbReference type="EMBL" id="CADCVN010000638">
    <property type="protein sequence ID" value="CAA9494607.1"/>
    <property type="molecule type" value="Genomic_DNA"/>
</dbReference>
<accession>A0A6J4SB30</accession>
<reference evidence="1" key="1">
    <citation type="submission" date="2020-02" db="EMBL/GenBank/DDBJ databases">
        <authorList>
            <person name="Meier V. D."/>
        </authorList>
    </citation>
    <scope>NUCLEOTIDE SEQUENCE</scope>
    <source>
        <strain evidence="1">AVDCRST_MAG96</strain>
    </source>
</reference>
<organism evidence="1">
    <name type="scientific">uncultured Segetibacter sp</name>
    <dbReference type="NCBI Taxonomy" id="481133"/>
    <lineage>
        <taxon>Bacteria</taxon>
        <taxon>Pseudomonadati</taxon>
        <taxon>Bacteroidota</taxon>
        <taxon>Chitinophagia</taxon>
        <taxon>Chitinophagales</taxon>
        <taxon>Chitinophagaceae</taxon>
        <taxon>Segetibacter</taxon>
        <taxon>environmental samples</taxon>
    </lineage>
</organism>
<name>A0A6J4SB30_9BACT</name>
<dbReference type="AlphaFoldDB" id="A0A6J4SB30"/>
<sequence>MAYSVRSLQPPVIYLPRISLAFSFTRRPTPESFLSIVENEKAELGSAPYIQKREEVFQNNLFQGSNHLISLILEKPAVSFMSM</sequence>
<protein>
    <submittedName>
        <fullName evidence="1">Uncharacterized protein</fullName>
    </submittedName>
</protein>
<evidence type="ECO:0000313" key="1">
    <source>
        <dbReference type="EMBL" id="CAA9494607.1"/>
    </source>
</evidence>